<sequence>DMEFAKRLWKLSENLVEKFLTK</sequence>
<organism evidence="1 2">
    <name type="scientific">Adineta steineri</name>
    <dbReference type="NCBI Taxonomy" id="433720"/>
    <lineage>
        <taxon>Eukaryota</taxon>
        <taxon>Metazoa</taxon>
        <taxon>Spiralia</taxon>
        <taxon>Gnathifera</taxon>
        <taxon>Rotifera</taxon>
        <taxon>Eurotatoria</taxon>
        <taxon>Bdelloidea</taxon>
        <taxon>Adinetida</taxon>
        <taxon>Adinetidae</taxon>
        <taxon>Adineta</taxon>
    </lineage>
</organism>
<accession>A0A820Q2Z0</accession>
<gene>
    <name evidence="1" type="ORF">KXQ929_LOCUS51658</name>
</gene>
<proteinExistence type="predicted"/>
<dbReference type="EMBL" id="CAJOBB010025945">
    <property type="protein sequence ID" value="CAF4412174.1"/>
    <property type="molecule type" value="Genomic_DNA"/>
</dbReference>
<reference evidence="1" key="1">
    <citation type="submission" date="2021-02" db="EMBL/GenBank/DDBJ databases">
        <authorList>
            <person name="Nowell W R."/>
        </authorList>
    </citation>
    <scope>NUCLEOTIDE SEQUENCE</scope>
</reference>
<dbReference type="AlphaFoldDB" id="A0A820Q2Z0"/>
<feature type="non-terminal residue" evidence="1">
    <location>
        <position position="1"/>
    </location>
</feature>
<comment type="caution">
    <text evidence="1">The sequence shown here is derived from an EMBL/GenBank/DDBJ whole genome shotgun (WGS) entry which is preliminary data.</text>
</comment>
<protein>
    <submittedName>
        <fullName evidence="1">Uncharacterized protein</fullName>
    </submittedName>
</protein>
<name>A0A820Q2Z0_9BILA</name>
<dbReference type="Proteomes" id="UP000663868">
    <property type="component" value="Unassembled WGS sequence"/>
</dbReference>
<evidence type="ECO:0000313" key="2">
    <source>
        <dbReference type="Proteomes" id="UP000663868"/>
    </source>
</evidence>
<evidence type="ECO:0000313" key="1">
    <source>
        <dbReference type="EMBL" id="CAF4412174.1"/>
    </source>
</evidence>